<proteinExistence type="predicted"/>
<evidence type="ECO:0000313" key="2">
    <source>
        <dbReference type="Proteomes" id="UP001056120"/>
    </source>
</evidence>
<protein>
    <submittedName>
        <fullName evidence="1">Uncharacterized protein</fullName>
    </submittedName>
</protein>
<evidence type="ECO:0000313" key="1">
    <source>
        <dbReference type="EMBL" id="KAI3727141.1"/>
    </source>
</evidence>
<comment type="caution">
    <text evidence="1">The sequence shown here is derived from an EMBL/GenBank/DDBJ whole genome shotgun (WGS) entry which is preliminary data.</text>
</comment>
<gene>
    <name evidence="1" type="ORF">L1987_66950</name>
</gene>
<organism evidence="1 2">
    <name type="scientific">Smallanthus sonchifolius</name>
    <dbReference type="NCBI Taxonomy" id="185202"/>
    <lineage>
        <taxon>Eukaryota</taxon>
        <taxon>Viridiplantae</taxon>
        <taxon>Streptophyta</taxon>
        <taxon>Embryophyta</taxon>
        <taxon>Tracheophyta</taxon>
        <taxon>Spermatophyta</taxon>
        <taxon>Magnoliopsida</taxon>
        <taxon>eudicotyledons</taxon>
        <taxon>Gunneridae</taxon>
        <taxon>Pentapetalae</taxon>
        <taxon>asterids</taxon>
        <taxon>campanulids</taxon>
        <taxon>Asterales</taxon>
        <taxon>Asteraceae</taxon>
        <taxon>Asteroideae</taxon>
        <taxon>Heliantheae alliance</taxon>
        <taxon>Millerieae</taxon>
        <taxon>Smallanthus</taxon>
    </lineage>
</organism>
<dbReference type="Proteomes" id="UP001056120">
    <property type="component" value="Linkage Group LG22"/>
</dbReference>
<keyword evidence="2" id="KW-1185">Reference proteome</keyword>
<reference evidence="2" key="1">
    <citation type="journal article" date="2022" name="Mol. Ecol. Resour.">
        <title>The genomes of chicory, endive, great burdock and yacon provide insights into Asteraceae palaeo-polyploidization history and plant inulin production.</title>
        <authorList>
            <person name="Fan W."/>
            <person name="Wang S."/>
            <person name="Wang H."/>
            <person name="Wang A."/>
            <person name="Jiang F."/>
            <person name="Liu H."/>
            <person name="Zhao H."/>
            <person name="Xu D."/>
            <person name="Zhang Y."/>
        </authorList>
    </citation>
    <scope>NUCLEOTIDE SEQUENCE [LARGE SCALE GENOMIC DNA]</scope>
    <source>
        <strain evidence="2">cv. Yunnan</strain>
    </source>
</reference>
<dbReference type="EMBL" id="CM042039">
    <property type="protein sequence ID" value="KAI3727141.1"/>
    <property type="molecule type" value="Genomic_DNA"/>
</dbReference>
<sequence>MVTILRGGLGGQLEASLLSWSVDSANISDDESGHEKIYALFPTQTHLTPNQHQPIFPPSLNLPDISSNTYTAQFLLFSLRI</sequence>
<name>A0ACB9BYJ4_9ASTR</name>
<reference evidence="1 2" key="2">
    <citation type="journal article" date="2022" name="Mol. Ecol. Resour.">
        <title>The genomes of chicory, endive, great burdock and yacon provide insights into Asteraceae paleo-polyploidization history and plant inulin production.</title>
        <authorList>
            <person name="Fan W."/>
            <person name="Wang S."/>
            <person name="Wang H."/>
            <person name="Wang A."/>
            <person name="Jiang F."/>
            <person name="Liu H."/>
            <person name="Zhao H."/>
            <person name="Xu D."/>
            <person name="Zhang Y."/>
        </authorList>
    </citation>
    <scope>NUCLEOTIDE SEQUENCE [LARGE SCALE GENOMIC DNA]</scope>
    <source>
        <strain evidence="2">cv. Yunnan</strain>
        <tissue evidence="1">Leaves</tissue>
    </source>
</reference>
<accession>A0ACB9BYJ4</accession>